<reference evidence="1" key="1">
    <citation type="journal article" date="2014" name="Int. J. Syst. Evol. Microbiol.">
        <title>Complete genome sequence of Corynebacterium casei LMG S-19264T (=DSM 44701T), isolated from a smear-ripened cheese.</title>
        <authorList>
            <consortium name="US DOE Joint Genome Institute (JGI-PGF)"/>
            <person name="Walter F."/>
            <person name="Albersmeier A."/>
            <person name="Kalinowski J."/>
            <person name="Ruckert C."/>
        </authorList>
    </citation>
    <scope>NUCLEOTIDE SEQUENCE</scope>
    <source>
        <strain evidence="1">CGMCC 1.15448</strain>
    </source>
</reference>
<organism evidence="1 2">
    <name type="scientific">Puia dinghuensis</name>
    <dbReference type="NCBI Taxonomy" id="1792502"/>
    <lineage>
        <taxon>Bacteria</taxon>
        <taxon>Pseudomonadati</taxon>
        <taxon>Bacteroidota</taxon>
        <taxon>Chitinophagia</taxon>
        <taxon>Chitinophagales</taxon>
        <taxon>Chitinophagaceae</taxon>
        <taxon>Puia</taxon>
    </lineage>
</organism>
<dbReference type="Proteomes" id="UP000607559">
    <property type="component" value="Unassembled WGS sequence"/>
</dbReference>
<reference evidence="1" key="2">
    <citation type="submission" date="2020-09" db="EMBL/GenBank/DDBJ databases">
        <authorList>
            <person name="Sun Q."/>
            <person name="Zhou Y."/>
        </authorList>
    </citation>
    <scope>NUCLEOTIDE SEQUENCE</scope>
    <source>
        <strain evidence="1">CGMCC 1.15448</strain>
    </source>
</reference>
<dbReference type="PANTHER" id="PTHR38477">
    <property type="entry name" value="HYPOTHETICAL EXPORTED PROTEIN"/>
    <property type="match status" value="1"/>
</dbReference>
<protein>
    <recommendedName>
        <fullName evidence="3">Peptidase</fullName>
    </recommendedName>
</protein>
<dbReference type="EMBL" id="BMJC01000004">
    <property type="protein sequence ID" value="GGB13789.1"/>
    <property type="molecule type" value="Genomic_DNA"/>
</dbReference>
<gene>
    <name evidence="1" type="ORF">GCM10011511_41890</name>
</gene>
<evidence type="ECO:0000313" key="2">
    <source>
        <dbReference type="Proteomes" id="UP000607559"/>
    </source>
</evidence>
<comment type="caution">
    <text evidence="1">The sequence shown here is derived from an EMBL/GenBank/DDBJ whole genome shotgun (WGS) entry which is preliminary data.</text>
</comment>
<dbReference type="PANTHER" id="PTHR38477:SF1">
    <property type="entry name" value="MUREIN L,D-TRANSPEPTIDASE CATALYTIC DOMAIN FAMILY PROTEIN"/>
    <property type="match status" value="1"/>
</dbReference>
<proteinExistence type="predicted"/>
<dbReference type="Pfam" id="PF13645">
    <property type="entry name" value="YkuD_2"/>
    <property type="match status" value="1"/>
</dbReference>
<evidence type="ECO:0008006" key="3">
    <source>
        <dbReference type="Google" id="ProtNLM"/>
    </source>
</evidence>
<sequence length="138" mass="15108">MRLPSGKNRFFVYDLRRDSVLMAGLVAHGSGGSNFSAEPVFSNVDGSGCSSLGRYRVGYKYQGRFGPAYKLYGLDSTNSRAFARNVVLHSYAAVPERETYPNPICNSLGCPMVSPGFLRMLQPVIEGAGKPICLWVFD</sequence>
<dbReference type="AlphaFoldDB" id="A0A8J2UGC4"/>
<accession>A0A8J2UGC4</accession>
<evidence type="ECO:0000313" key="1">
    <source>
        <dbReference type="EMBL" id="GGB13789.1"/>
    </source>
</evidence>
<name>A0A8J2UGC4_9BACT</name>
<dbReference type="InterPro" id="IPR032676">
    <property type="entry name" value="YkuD_2"/>
</dbReference>
<keyword evidence="2" id="KW-1185">Reference proteome</keyword>